<proteinExistence type="predicted"/>
<dbReference type="AlphaFoldDB" id="A0A6M3Y0P1"/>
<evidence type="ECO:0000313" key="2">
    <source>
        <dbReference type="EMBL" id="QJI03643.1"/>
    </source>
</evidence>
<feature type="compositionally biased region" description="Basic and acidic residues" evidence="1">
    <location>
        <begin position="23"/>
        <end position="33"/>
    </location>
</feature>
<dbReference type="EMBL" id="MT145106">
    <property type="protein sequence ID" value="QJI03643.1"/>
    <property type="molecule type" value="Genomic_DNA"/>
</dbReference>
<gene>
    <name evidence="2" type="ORF">TM448B04827_0006</name>
</gene>
<name>A0A6M3Y0P1_9ZZZZ</name>
<feature type="compositionally biased region" description="Acidic residues" evidence="1">
    <location>
        <begin position="1"/>
        <end position="22"/>
    </location>
</feature>
<feature type="region of interest" description="Disordered" evidence="1">
    <location>
        <begin position="1"/>
        <end position="33"/>
    </location>
</feature>
<accession>A0A6M3Y0P1</accession>
<organism evidence="2">
    <name type="scientific">viral metagenome</name>
    <dbReference type="NCBI Taxonomy" id="1070528"/>
    <lineage>
        <taxon>unclassified sequences</taxon>
        <taxon>metagenomes</taxon>
        <taxon>organismal metagenomes</taxon>
    </lineage>
</organism>
<evidence type="ECO:0000256" key="1">
    <source>
        <dbReference type="SAM" id="MobiDB-lite"/>
    </source>
</evidence>
<reference evidence="2" key="1">
    <citation type="submission" date="2020-03" db="EMBL/GenBank/DDBJ databases">
        <title>The deep terrestrial virosphere.</title>
        <authorList>
            <person name="Holmfeldt K."/>
            <person name="Nilsson E."/>
            <person name="Simone D."/>
            <person name="Lopez-Fernandez M."/>
            <person name="Wu X."/>
            <person name="de Brujin I."/>
            <person name="Lundin D."/>
            <person name="Andersson A."/>
            <person name="Bertilsson S."/>
            <person name="Dopson M."/>
        </authorList>
    </citation>
    <scope>NUCLEOTIDE SEQUENCE</scope>
    <source>
        <strain evidence="2">TM448B04827</strain>
    </source>
</reference>
<sequence>MNEKPTEEDEDEETEEWEIIEAEEPKTTEITTESKEKVDYTKCPYCGSYNIGKDTKYNIYVCYSCKKTYLWD</sequence>
<protein>
    <submittedName>
        <fullName evidence="2">Uncharacterized protein</fullName>
    </submittedName>
</protein>